<feature type="transmembrane region" description="Helical" evidence="8">
    <location>
        <begin position="65"/>
        <end position="86"/>
    </location>
</feature>
<keyword evidence="5 8" id="KW-0812">Transmembrane</keyword>
<feature type="transmembrane region" description="Helical" evidence="8">
    <location>
        <begin position="360"/>
        <end position="381"/>
    </location>
</feature>
<feature type="transmembrane region" description="Helical" evidence="8">
    <location>
        <begin position="490"/>
        <end position="512"/>
    </location>
</feature>
<protein>
    <submittedName>
        <fullName evidence="9">Fe(3+)-hydroxamate ABC transporter permease FhuB</fullName>
    </submittedName>
</protein>
<dbReference type="CDD" id="cd06550">
    <property type="entry name" value="TM_ABC_iron-siderophores_like"/>
    <property type="match status" value="2"/>
</dbReference>
<evidence type="ECO:0000256" key="4">
    <source>
        <dbReference type="ARBA" id="ARBA00022475"/>
    </source>
</evidence>
<feature type="transmembrane region" description="Helical" evidence="8">
    <location>
        <begin position="401"/>
        <end position="422"/>
    </location>
</feature>
<feature type="transmembrane region" description="Helical" evidence="8">
    <location>
        <begin position="650"/>
        <end position="666"/>
    </location>
</feature>
<comment type="subcellular location">
    <subcellularLocation>
        <location evidence="1">Cell membrane</location>
        <topology evidence="1">Multi-pass membrane protein</topology>
    </subcellularLocation>
</comment>
<dbReference type="GO" id="GO:0033214">
    <property type="term" value="P:siderophore-iron import into cell"/>
    <property type="evidence" value="ECO:0007669"/>
    <property type="project" value="TreeGrafter"/>
</dbReference>
<feature type="transmembrane region" description="Helical" evidence="8">
    <location>
        <begin position="459"/>
        <end position="478"/>
    </location>
</feature>
<feature type="transmembrane region" description="Helical" evidence="8">
    <location>
        <begin position="578"/>
        <end position="605"/>
    </location>
</feature>
<feature type="transmembrane region" description="Helical" evidence="8">
    <location>
        <begin position="532"/>
        <end position="557"/>
    </location>
</feature>
<evidence type="ECO:0000256" key="1">
    <source>
        <dbReference type="ARBA" id="ARBA00004651"/>
    </source>
</evidence>
<keyword evidence="3" id="KW-0813">Transport</keyword>
<dbReference type="Pfam" id="PF01032">
    <property type="entry name" value="FecCD"/>
    <property type="match status" value="2"/>
</dbReference>
<proteinExistence type="inferred from homology"/>
<reference evidence="9" key="1">
    <citation type="submission" date="2021-02" db="EMBL/GenBank/DDBJ databases">
        <title>Strain Y2R2, a novel species of the genus Halomonas.</title>
        <authorList>
            <person name="Huang H."/>
        </authorList>
    </citation>
    <scope>NUCLEOTIDE SEQUENCE</scope>
    <source>
        <strain evidence="9">Y2R2</strain>
    </source>
</reference>
<evidence type="ECO:0000256" key="8">
    <source>
        <dbReference type="SAM" id="Phobius"/>
    </source>
</evidence>
<dbReference type="GO" id="GO:0022857">
    <property type="term" value="F:transmembrane transporter activity"/>
    <property type="evidence" value="ECO:0007669"/>
    <property type="project" value="InterPro"/>
</dbReference>
<evidence type="ECO:0000256" key="3">
    <source>
        <dbReference type="ARBA" id="ARBA00022448"/>
    </source>
</evidence>
<feature type="transmembrane region" description="Helical" evidence="8">
    <location>
        <begin position="434"/>
        <end position="453"/>
    </location>
</feature>
<evidence type="ECO:0000256" key="6">
    <source>
        <dbReference type="ARBA" id="ARBA00022989"/>
    </source>
</evidence>
<dbReference type="SUPFAM" id="SSF81345">
    <property type="entry name" value="ABC transporter involved in vitamin B12 uptake, BtuC"/>
    <property type="match status" value="2"/>
</dbReference>
<dbReference type="Proteomes" id="UP000324285">
    <property type="component" value="Chromosome"/>
</dbReference>
<dbReference type="PANTHER" id="PTHR30472">
    <property type="entry name" value="FERRIC ENTEROBACTIN TRANSPORT SYSTEM PERMEASE PROTEIN"/>
    <property type="match status" value="1"/>
</dbReference>
<dbReference type="AlphaFoldDB" id="A0A5C1NMQ5"/>
<feature type="transmembrane region" description="Helical" evidence="8">
    <location>
        <begin position="21"/>
        <end position="45"/>
    </location>
</feature>
<dbReference type="InterPro" id="IPR037294">
    <property type="entry name" value="ABC_BtuC-like"/>
</dbReference>
<accession>A0A5C1NMQ5</accession>
<keyword evidence="4" id="KW-1003">Cell membrane</keyword>
<evidence type="ECO:0000313" key="9">
    <source>
        <dbReference type="EMBL" id="QEM84130.1"/>
    </source>
</evidence>
<feature type="transmembrane region" description="Helical" evidence="8">
    <location>
        <begin position="617"/>
        <end position="638"/>
    </location>
</feature>
<comment type="similarity">
    <text evidence="2">Belongs to the binding-protein-dependent transport system permease family. FecCD subfamily.</text>
</comment>
<feature type="transmembrane region" description="Helical" evidence="8">
    <location>
        <begin position="247"/>
        <end position="273"/>
    </location>
</feature>
<evidence type="ECO:0000313" key="10">
    <source>
        <dbReference type="Proteomes" id="UP000324285"/>
    </source>
</evidence>
<organism evidence="9 10">
    <name type="scientific">Halomonas binhaiensis</name>
    <dbReference type="NCBI Taxonomy" id="2562282"/>
    <lineage>
        <taxon>Bacteria</taxon>
        <taxon>Pseudomonadati</taxon>
        <taxon>Pseudomonadota</taxon>
        <taxon>Gammaproteobacteria</taxon>
        <taxon>Oceanospirillales</taxon>
        <taxon>Halomonadaceae</taxon>
        <taxon>Halomonas</taxon>
    </lineage>
</organism>
<keyword evidence="10" id="KW-1185">Reference proteome</keyword>
<keyword evidence="7 8" id="KW-0472">Membrane</keyword>
<gene>
    <name evidence="9" type="primary">fhuB</name>
    <name evidence="9" type="ORF">E4T21_15180</name>
</gene>
<dbReference type="PANTHER" id="PTHR30472:SF37">
    <property type="entry name" value="FE(3+) DICITRATE TRANSPORT SYSTEM PERMEASE PROTEIN FECD-RELATED"/>
    <property type="match status" value="1"/>
</dbReference>
<feature type="transmembrane region" description="Helical" evidence="8">
    <location>
        <begin position="152"/>
        <end position="175"/>
    </location>
</feature>
<dbReference type="GO" id="GO:0005886">
    <property type="term" value="C:plasma membrane"/>
    <property type="evidence" value="ECO:0007669"/>
    <property type="project" value="UniProtKB-SubCell"/>
</dbReference>
<dbReference type="InterPro" id="IPR000522">
    <property type="entry name" value="ABC_transptr_permease_BtuC"/>
</dbReference>
<dbReference type="RefSeq" id="WP_149287250.1">
    <property type="nucleotide sequence ID" value="NZ_CP038437.2"/>
</dbReference>
<dbReference type="Gene3D" id="1.10.3470.10">
    <property type="entry name" value="ABC transporter involved in vitamin B12 uptake, BtuC"/>
    <property type="match status" value="2"/>
</dbReference>
<feature type="transmembrane region" description="Helical" evidence="8">
    <location>
        <begin position="285"/>
        <end position="306"/>
    </location>
</feature>
<dbReference type="OrthoDB" id="9811721at2"/>
<keyword evidence="6 8" id="KW-1133">Transmembrane helix</keyword>
<feature type="transmembrane region" description="Helical" evidence="8">
    <location>
        <begin position="312"/>
        <end position="332"/>
    </location>
</feature>
<dbReference type="KEGG" id="hbh:E4T21_15180"/>
<name>A0A5C1NMQ5_9GAMM</name>
<evidence type="ECO:0000256" key="5">
    <source>
        <dbReference type="ARBA" id="ARBA00022692"/>
    </source>
</evidence>
<dbReference type="NCBIfam" id="NF007866">
    <property type="entry name" value="PRK10577.1-2"/>
    <property type="match status" value="1"/>
</dbReference>
<evidence type="ECO:0000256" key="2">
    <source>
        <dbReference type="ARBA" id="ARBA00007935"/>
    </source>
</evidence>
<sequence>MPDRLAPSASPRLASPSRATLLLLIVCIGSALLSLAPLGGVSAALSELFSLSSSEPESLVLHFSWWPRLSMSLLAGGALALAGVLMQQVLRNPLAAPTTLGVASGANLALMVATLFAPGLLVLGREWVALAGGAAAMALVFALAWRRGLSPGVVVLGGLVVNLYFGALSVVLLLFNQESLSGLMVWGAGSLAQNGWGEVWYLLPRVVIAGLAAVWLMRPLALLELDDASARSLGVSLKWLRLGGLGLAIFITGCAVASVGIIGFIGLAAPNIVRLAGARRLGQRLLWSTLLGALLLATTDLLLQGLSGQLPTLIPTGATTAALGAPLLLWLIPRIRLAAQRPPTATQSLGHRYPLPWRRIGGFAVLLGVVAVISLVIGRSSDAMGQYHWQLTLSPEVLEWRWPRMLAAAGAGVLLAIAGTLIQRITANPMASPELLGISGGAAIGLIVTVFLVPGPSNLVLIAAGTLGALATLLLLVVLNARSGFQPERLLLCGVAITALFDAVRSIILAGGDPRGQQVIAWLSGSTYYIEPGSALIVVTAAIIFALAVIPLSRWLDIMPLGAATSRALGIQVEKARLGLLILVAILTACATLVVGPLSFVGLLAPHMARMLGLARARFHLIGAGLVGAVLMVLADWLGRQLMFPQEIPAGLIASLIGGGYFMWGLRKL</sequence>
<dbReference type="EMBL" id="CP038437">
    <property type="protein sequence ID" value="QEM84130.1"/>
    <property type="molecule type" value="Genomic_DNA"/>
</dbReference>
<feature type="transmembrane region" description="Helical" evidence="8">
    <location>
        <begin position="98"/>
        <end position="121"/>
    </location>
</feature>
<evidence type="ECO:0000256" key="7">
    <source>
        <dbReference type="ARBA" id="ARBA00023136"/>
    </source>
</evidence>
<feature type="transmembrane region" description="Helical" evidence="8">
    <location>
        <begin position="127"/>
        <end position="145"/>
    </location>
</feature>